<keyword evidence="3 8" id="KW-0813">Transport</keyword>
<dbReference type="Proteomes" id="UP001253595">
    <property type="component" value="Unassembled WGS sequence"/>
</dbReference>
<evidence type="ECO:0000313" key="11">
    <source>
        <dbReference type="Proteomes" id="UP001253595"/>
    </source>
</evidence>
<feature type="transmembrane region" description="Helical" evidence="8">
    <location>
        <begin position="378"/>
        <end position="401"/>
    </location>
</feature>
<protein>
    <recommendedName>
        <fullName evidence="8">Ammonium transporter</fullName>
    </recommendedName>
</protein>
<dbReference type="InterPro" id="IPR024041">
    <property type="entry name" value="NH4_transpt_AmtB-like_dom"/>
</dbReference>
<feature type="transmembrane region" description="Helical" evidence="8">
    <location>
        <begin position="344"/>
        <end position="366"/>
    </location>
</feature>
<evidence type="ECO:0000256" key="8">
    <source>
        <dbReference type="RuleBase" id="RU362002"/>
    </source>
</evidence>
<proteinExistence type="inferred from homology"/>
<feature type="transmembrane region" description="Helical" evidence="8">
    <location>
        <begin position="289"/>
        <end position="309"/>
    </location>
</feature>
<feature type="transmembrane region" description="Helical" evidence="8">
    <location>
        <begin position="315"/>
        <end position="332"/>
    </location>
</feature>
<evidence type="ECO:0000313" key="10">
    <source>
        <dbReference type="EMBL" id="MDR7088262.1"/>
    </source>
</evidence>
<organism evidence="10 11">
    <name type="scientific">Cellvibrio fibrivorans</name>
    <dbReference type="NCBI Taxonomy" id="126350"/>
    <lineage>
        <taxon>Bacteria</taxon>
        <taxon>Pseudomonadati</taxon>
        <taxon>Pseudomonadota</taxon>
        <taxon>Gammaproteobacteria</taxon>
        <taxon>Cellvibrionales</taxon>
        <taxon>Cellvibrionaceae</taxon>
        <taxon>Cellvibrio</taxon>
    </lineage>
</organism>
<keyword evidence="7 8" id="KW-0924">Ammonia transport</keyword>
<feature type="transmembrane region" description="Helical" evidence="8">
    <location>
        <begin position="44"/>
        <end position="62"/>
    </location>
</feature>
<evidence type="ECO:0000259" key="9">
    <source>
        <dbReference type="Pfam" id="PF00909"/>
    </source>
</evidence>
<evidence type="ECO:0000256" key="2">
    <source>
        <dbReference type="ARBA" id="ARBA00005887"/>
    </source>
</evidence>
<dbReference type="EMBL" id="JAVDVX010000001">
    <property type="protein sequence ID" value="MDR7088262.1"/>
    <property type="molecule type" value="Genomic_DNA"/>
</dbReference>
<evidence type="ECO:0000256" key="3">
    <source>
        <dbReference type="ARBA" id="ARBA00022448"/>
    </source>
</evidence>
<dbReference type="NCBIfam" id="TIGR00836">
    <property type="entry name" value="amt"/>
    <property type="match status" value="1"/>
</dbReference>
<dbReference type="InterPro" id="IPR001905">
    <property type="entry name" value="Ammonium_transpt"/>
</dbReference>
<dbReference type="PROSITE" id="PS01219">
    <property type="entry name" value="AMMONIUM_TRANSP"/>
    <property type="match status" value="1"/>
</dbReference>
<comment type="caution">
    <text evidence="10">The sequence shown here is derived from an EMBL/GenBank/DDBJ whole genome shotgun (WGS) entry which is preliminary data.</text>
</comment>
<feature type="transmembrane region" description="Helical" evidence="8">
    <location>
        <begin position="149"/>
        <end position="167"/>
    </location>
</feature>
<comment type="subcellular location">
    <subcellularLocation>
        <location evidence="8">Cell membrane</location>
        <topology evidence="8">Multi-pass membrane protein</topology>
    </subcellularLocation>
    <subcellularLocation>
        <location evidence="1">Membrane</location>
        <topology evidence="1">Multi-pass membrane protein</topology>
    </subcellularLocation>
</comment>
<dbReference type="Pfam" id="PF00909">
    <property type="entry name" value="Ammonium_transp"/>
    <property type="match status" value="1"/>
</dbReference>
<feature type="domain" description="Ammonium transporter AmtB-like" evidence="9">
    <location>
        <begin position="44"/>
        <end position="428"/>
    </location>
</feature>
<evidence type="ECO:0000256" key="4">
    <source>
        <dbReference type="ARBA" id="ARBA00022692"/>
    </source>
</evidence>
<feature type="transmembrane region" description="Helical" evidence="8">
    <location>
        <begin position="232"/>
        <end position="249"/>
    </location>
</feature>
<feature type="transmembrane region" description="Helical" evidence="8">
    <location>
        <begin position="187"/>
        <end position="211"/>
    </location>
</feature>
<gene>
    <name evidence="10" type="ORF">J2X05_000265</name>
</gene>
<dbReference type="Gene3D" id="1.10.3430.10">
    <property type="entry name" value="Ammonium transporter AmtB like domains"/>
    <property type="match status" value="1"/>
</dbReference>
<evidence type="ECO:0000256" key="6">
    <source>
        <dbReference type="ARBA" id="ARBA00023136"/>
    </source>
</evidence>
<keyword evidence="4 8" id="KW-0812">Transmembrane</keyword>
<dbReference type="PANTHER" id="PTHR11730:SF6">
    <property type="entry name" value="AMMONIUM TRANSPORTER"/>
    <property type="match status" value="1"/>
</dbReference>
<evidence type="ECO:0000256" key="1">
    <source>
        <dbReference type="ARBA" id="ARBA00004141"/>
    </source>
</evidence>
<feature type="transmembrane region" description="Helical" evidence="8">
    <location>
        <begin position="83"/>
        <end position="102"/>
    </location>
</feature>
<reference evidence="10 11" key="1">
    <citation type="submission" date="2023-07" db="EMBL/GenBank/DDBJ databases">
        <title>Sorghum-associated microbial communities from plants grown in Nebraska, USA.</title>
        <authorList>
            <person name="Schachtman D."/>
        </authorList>
    </citation>
    <scope>NUCLEOTIDE SEQUENCE [LARGE SCALE GENOMIC DNA]</scope>
    <source>
        <strain evidence="10 11">BE190</strain>
    </source>
</reference>
<accession>A0ABU1USV5</accession>
<dbReference type="PANTHER" id="PTHR11730">
    <property type="entry name" value="AMMONIUM TRANSPORTER"/>
    <property type="match status" value="1"/>
</dbReference>
<keyword evidence="5 8" id="KW-1133">Transmembrane helix</keyword>
<dbReference type="InterPro" id="IPR029020">
    <property type="entry name" value="Ammonium/urea_transptr"/>
</dbReference>
<comment type="similarity">
    <text evidence="2 8">Belongs to the ammonia transporter channel (TC 1.A.11.2) family.</text>
</comment>
<dbReference type="InterPro" id="IPR018047">
    <property type="entry name" value="Ammonium_transpt_CS"/>
</dbReference>
<feature type="transmembrane region" description="Helical" evidence="8">
    <location>
        <begin position="261"/>
        <end position="282"/>
    </location>
</feature>
<keyword evidence="11" id="KW-1185">Reference proteome</keyword>
<sequence length="446" mass="47477">MRFIFSATRLWSIAIGVCAILLGANCIAAEPNIMEVTTALNSSWVVITGVLVFLMQAGFALVESGMARAKNSVNVIMKNYMDVCVCSVIFWALGYGLMFGVNNSGWFGESHFFPSDLAGWDWTFIFFQMMFAATATTIASGAMAERIHFHAYLIGACIIAGLIYPVFGSWVWGSAHGGNGWLKEMGFIDFAGSTVVHSIGGWVALAGIIVLGPRLGRFSAAGESRAIPGHNLSMVALGGFILWFGWFGFNAGSTLAANIDIGKIALNTHLAACTGALGYMLTAKLCKQPVLLTGTVNGSLGGLVGITAGCATMDPQFALLTGFIAGIITYIAPKFIASFKIDDVVDAVSVHGFCGAWGTLAAGIFFAGDLFSLERFSIQGLGVLVAFAWGFGVALPCYFLIDKIIGIRASTLHEQRGLDFTEHAELGYPEFQDTRALNADALHSQR</sequence>
<feature type="transmembrane region" description="Helical" evidence="8">
    <location>
        <begin position="122"/>
        <end position="142"/>
    </location>
</feature>
<dbReference type="SUPFAM" id="SSF111352">
    <property type="entry name" value="Ammonium transporter"/>
    <property type="match status" value="1"/>
</dbReference>
<keyword evidence="6 8" id="KW-0472">Membrane</keyword>
<name>A0ABU1USV5_9GAMM</name>
<dbReference type="RefSeq" id="WP_310067660.1">
    <property type="nucleotide sequence ID" value="NZ_JAVDVX010000001.1"/>
</dbReference>
<evidence type="ECO:0000256" key="7">
    <source>
        <dbReference type="ARBA" id="ARBA00023177"/>
    </source>
</evidence>
<evidence type="ECO:0000256" key="5">
    <source>
        <dbReference type="ARBA" id="ARBA00022989"/>
    </source>
</evidence>